<evidence type="ECO:0000256" key="1">
    <source>
        <dbReference type="ARBA" id="ARBA00001335"/>
    </source>
</evidence>
<comment type="caution">
    <text evidence="12">The sequence shown here is derived from an EMBL/GenBank/DDBJ whole genome shotgun (WGS) entry which is preliminary data.</text>
</comment>
<organism evidence="12 13">
    <name type="scientific">Pycnococcus provasolii</name>
    <dbReference type="NCBI Taxonomy" id="41880"/>
    <lineage>
        <taxon>Eukaryota</taxon>
        <taxon>Viridiplantae</taxon>
        <taxon>Chlorophyta</taxon>
        <taxon>Pseudoscourfieldiophyceae</taxon>
        <taxon>Pseudoscourfieldiales</taxon>
        <taxon>Pycnococcaceae</taxon>
        <taxon>Pycnococcus</taxon>
    </lineage>
</organism>
<evidence type="ECO:0000256" key="9">
    <source>
        <dbReference type="ARBA" id="ARBA00022833"/>
    </source>
</evidence>
<dbReference type="EMBL" id="BNJQ01000004">
    <property type="protein sequence ID" value="GHP02712.1"/>
    <property type="molecule type" value="Genomic_DNA"/>
</dbReference>
<protein>
    <recommendedName>
        <fullName evidence="4">aspartyl aminopeptidase</fullName>
        <ecNumber evidence="4">3.4.11.21</ecNumber>
    </recommendedName>
</protein>
<keyword evidence="9 11" id="KW-0862">Zinc</keyword>
<keyword evidence="13" id="KW-1185">Reference proteome</keyword>
<keyword evidence="8 11" id="KW-0378">Hydrolase</keyword>
<dbReference type="CDD" id="cd05658">
    <property type="entry name" value="M18_DAP"/>
    <property type="match status" value="1"/>
</dbReference>
<keyword evidence="10 11" id="KW-0482">Metalloprotease</keyword>
<dbReference type="FunFam" id="2.30.250.10:FF:000001">
    <property type="entry name" value="Aspartyl aminopeptidase 1"/>
    <property type="match status" value="1"/>
</dbReference>
<dbReference type="Gene3D" id="2.30.250.10">
    <property type="entry name" value="Aminopeptidase i, Domain 2"/>
    <property type="match status" value="1"/>
</dbReference>
<comment type="cofactor">
    <cofactor evidence="2">
        <name>Zn(2+)</name>
        <dbReference type="ChEBI" id="CHEBI:29105"/>
    </cofactor>
</comment>
<dbReference type="InterPro" id="IPR001948">
    <property type="entry name" value="Peptidase_M18"/>
</dbReference>
<dbReference type="PRINTS" id="PR00932">
    <property type="entry name" value="AMINO1PTASE"/>
</dbReference>
<dbReference type="GO" id="GO:0008237">
    <property type="term" value="F:metallopeptidase activity"/>
    <property type="evidence" value="ECO:0007669"/>
    <property type="project" value="UniProtKB-KW"/>
</dbReference>
<dbReference type="SUPFAM" id="SSF53187">
    <property type="entry name" value="Zn-dependent exopeptidases"/>
    <property type="match status" value="1"/>
</dbReference>
<name>A0A830H816_9CHLO</name>
<dbReference type="GO" id="GO:0005737">
    <property type="term" value="C:cytoplasm"/>
    <property type="evidence" value="ECO:0007669"/>
    <property type="project" value="UniProtKB-ARBA"/>
</dbReference>
<dbReference type="AlphaFoldDB" id="A0A830H816"/>
<comment type="catalytic activity">
    <reaction evidence="1">
        <text>Release of an N-terminal aspartate or glutamate from a peptide, with a preference for aspartate.</text>
        <dbReference type="EC" id="3.4.11.21"/>
    </reaction>
</comment>
<evidence type="ECO:0000256" key="4">
    <source>
        <dbReference type="ARBA" id="ARBA00011965"/>
    </source>
</evidence>
<comment type="similarity">
    <text evidence="3 11">Belongs to the peptidase M18 family.</text>
</comment>
<evidence type="ECO:0000256" key="8">
    <source>
        <dbReference type="ARBA" id="ARBA00022801"/>
    </source>
</evidence>
<dbReference type="PANTHER" id="PTHR28570">
    <property type="entry name" value="ASPARTYL AMINOPEPTIDASE"/>
    <property type="match status" value="1"/>
</dbReference>
<dbReference type="SUPFAM" id="SSF101821">
    <property type="entry name" value="Aminopeptidase/glucanase lid domain"/>
    <property type="match status" value="1"/>
</dbReference>
<dbReference type="Proteomes" id="UP000660262">
    <property type="component" value="Unassembled WGS sequence"/>
</dbReference>
<evidence type="ECO:0000256" key="7">
    <source>
        <dbReference type="ARBA" id="ARBA00022723"/>
    </source>
</evidence>
<dbReference type="GO" id="GO:0008270">
    <property type="term" value="F:zinc ion binding"/>
    <property type="evidence" value="ECO:0007669"/>
    <property type="project" value="InterPro"/>
</dbReference>
<dbReference type="PANTHER" id="PTHR28570:SF3">
    <property type="entry name" value="ASPARTYL AMINOPEPTIDASE"/>
    <property type="match status" value="1"/>
</dbReference>
<dbReference type="GO" id="GO:0006508">
    <property type="term" value="P:proteolysis"/>
    <property type="evidence" value="ECO:0007669"/>
    <property type="project" value="UniProtKB-KW"/>
</dbReference>
<dbReference type="Gene3D" id="3.40.630.10">
    <property type="entry name" value="Zn peptidases"/>
    <property type="match status" value="1"/>
</dbReference>
<dbReference type="GO" id="GO:0004177">
    <property type="term" value="F:aminopeptidase activity"/>
    <property type="evidence" value="ECO:0007669"/>
    <property type="project" value="UniProtKB-KW"/>
</dbReference>
<evidence type="ECO:0000256" key="11">
    <source>
        <dbReference type="RuleBase" id="RU004386"/>
    </source>
</evidence>
<evidence type="ECO:0000256" key="6">
    <source>
        <dbReference type="ARBA" id="ARBA00022670"/>
    </source>
</evidence>
<dbReference type="OrthoDB" id="9880441at2759"/>
<evidence type="ECO:0000313" key="12">
    <source>
        <dbReference type="EMBL" id="GHP02712.1"/>
    </source>
</evidence>
<proteinExistence type="inferred from homology"/>
<gene>
    <name evidence="12" type="ORF">PPROV_000146700</name>
</gene>
<dbReference type="InterPro" id="IPR023358">
    <property type="entry name" value="Peptidase_M18_dom2"/>
</dbReference>
<evidence type="ECO:0000256" key="3">
    <source>
        <dbReference type="ARBA" id="ARBA00008290"/>
    </source>
</evidence>
<keyword evidence="6 11" id="KW-0645">Protease</keyword>
<dbReference type="Pfam" id="PF02127">
    <property type="entry name" value="Peptidase_M18"/>
    <property type="match status" value="1"/>
</dbReference>
<keyword evidence="5 11" id="KW-0031">Aminopeptidase</keyword>
<keyword evidence="7 11" id="KW-0479">Metal-binding</keyword>
<evidence type="ECO:0000256" key="10">
    <source>
        <dbReference type="ARBA" id="ARBA00023049"/>
    </source>
</evidence>
<evidence type="ECO:0000256" key="5">
    <source>
        <dbReference type="ARBA" id="ARBA00022438"/>
    </source>
</evidence>
<sequence length="485" mass="52827">MASSGAAASAMSESATHAEKLVDYLNASWTPYHATANARAKLLAAGYTELYENDVWNLKLGGRYFFTRNMSCLVAFAVGGKYKAGNGAIIVGAHTDSPCIKMKPHTASGKNGFVQLGVQPYGGGIWHTWFDRDLSVAGRVFVRRGDRTCHELVRIDRPIMCIPSLAIHLNRTVNKGFDINCQTHLPPILATELKSRFEMPVTAEDEKKASGGDSPDASALRHSPLLLKLLAEELKCKPEDILTFDLQLCDTQPSIIGGACREFIHSGRLDNLAMCYCATESLIETDHSLADETGIRMVALYDHEEVGSGSAYGARSPITIDVLRRVTRASCEATGDDGTDALERCVVNSFLVSADMAHGIHPNFADKHEPGHQPHMHKGMVIKTHCEMRYITDAFSQHVFHECGRRAGVPFQQFVVRSDCACGSTIGPALSVMAGVRGIDVGIPQFAMHSVREMCAVDDVNFAVEHMTGVFEHASTIIGEVDSKF</sequence>
<dbReference type="EC" id="3.4.11.21" evidence="4"/>
<accession>A0A830H816</accession>
<reference evidence="12" key="1">
    <citation type="submission" date="2020-10" db="EMBL/GenBank/DDBJ databases">
        <title>Unveiling of a novel bifunctional photoreceptor, Dualchrome1, isolated from a cosmopolitan green alga.</title>
        <authorList>
            <person name="Suzuki S."/>
            <person name="Kawachi M."/>
        </authorList>
    </citation>
    <scope>NUCLEOTIDE SEQUENCE</scope>
    <source>
        <strain evidence="12">NIES 2893</strain>
    </source>
</reference>
<dbReference type="NCBIfam" id="NF002759">
    <property type="entry name" value="PRK02813.1"/>
    <property type="match status" value="1"/>
</dbReference>
<evidence type="ECO:0000256" key="2">
    <source>
        <dbReference type="ARBA" id="ARBA00001947"/>
    </source>
</evidence>
<evidence type="ECO:0000313" key="13">
    <source>
        <dbReference type="Proteomes" id="UP000660262"/>
    </source>
</evidence>